<dbReference type="AlphaFoldDB" id="A0A809R445"/>
<evidence type="ECO:0000313" key="1">
    <source>
        <dbReference type="EMBL" id="BBO22373.1"/>
    </source>
</evidence>
<reference evidence="1" key="1">
    <citation type="journal article" name="DNA Res.">
        <title>The physiological potential of anammox bacteria as revealed by their core genome structure.</title>
        <authorList>
            <person name="Okubo T."/>
            <person name="Toyoda A."/>
            <person name="Fukuhara K."/>
            <person name="Uchiyama I."/>
            <person name="Harigaya Y."/>
            <person name="Kuroiwa M."/>
            <person name="Suzuki T."/>
            <person name="Murakami Y."/>
            <person name="Suwa Y."/>
            <person name="Takami H."/>
        </authorList>
    </citation>
    <scope>NUCLEOTIDE SEQUENCE</scope>
    <source>
        <strain evidence="1">317325-3</strain>
    </source>
</reference>
<proteinExistence type="predicted"/>
<dbReference type="InterPro" id="IPR015421">
    <property type="entry name" value="PyrdxlP-dep_Trfase_major"/>
</dbReference>
<sequence length="87" mass="9569">MLRLRGINSGIHLLNHGSFGAVPQRLTFVDNATVGANAVLRWRAGERIVIADHAYPGVKNAARFVAERFGLTLVEARVFGQAYPIWP</sequence>
<dbReference type="InterPro" id="IPR015424">
    <property type="entry name" value="PyrdxlP-dep_Trfase"/>
</dbReference>
<name>A0A809R445_9PROT</name>
<dbReference type="Proteomes" id="UP000662914">
    <property type="component" value="Chromosome"/>
</dbReference>
<dbReference type="Gene3D" id="3.40.640.10">
    <property type="entry name" value="Type I PLP-dependent aspartate aminotransferase-like (Major domain)"/>
    <property type="match status" value="1"/>
</dbReference>
<dbReference type="SUPFAM" id="SSF53383">
    <property type="entry name" value="PLP-dependent transferases"/>
    <property type="match status" value="1"/>
</dbReference>
<organism evidence="1 2">
    <name type="scientific">Candidatus Desulfobacillus denitrificans</name>
    <dbReference type="NCBI Taxonomy" id="2608985"/>
    <lineage>
        <taxon>Bacteria</taxon>
        <taxon>Pseudomonadati</taxon>
        <taxon>Pseudomonadota</taxon>
        <taxon>Betaproteobacteria</taxon>
        <taxon>Candidatus Desulfobacillus</taxon>
    </lineage>
</organism>
<dbReference type="KEGG" id="ddz:DSYM_30720"/>
<protein>
    <submittedName>
        <fullName evidence="1">Uncharacterized protein</fullName>
    </submittedName>
</protein>
<dbReference type="EMBL" id="AP021857">
    <property type="protein sequence ID" value="BBO22373.1"/>
    <property type="molecule type" value="Genomic_DNA"/>
</dbReference>
<evidence type="ECO:0000313" key="2">
    <source>
        <dbReference type="Proteomes" id="UP000662914"/>
    </source>
</evidence>
<accession>A0A809R445</accession>
<gene>
    <name evidence="1" type="ORF">DSYM_30720</name>
</gene>